<comment type="caution">
    <text evidence="2">The sequence shown here is derived from an EMBL/GenBank/DDBJ whole genome shotgun (WGS) entry which is preliminary data.</text>
</comment>
<organism evidence="2 3">
    <name type="scientific">Nocardioides caricicola</name>
    <dbReference type="NCBI Taxonomy" id="634770"/>
    <lineage>
        <taxon>Bacteria</taxon>
        <taxon>Bacillati</taxon>
        <taxon>Actinomycetota</taxon>
        <taxon>Actinomycetes</taxon>
        <taxon>Propionibacteriales</taxon>
        <taxon>Nocardioidaceae</taxon>
        <taxon>Nocardioides</taxon>
    </lineage>
</organism>
<dbReference type="CDD" id="cd22641">
    <property type="entry name" value="C24-like"/>
    <property type="match status" value="1"/>
</dbReference>
<dbReference type="SUPFAM" id="SSF88874">
    <property type="entry name" value="Receptor-binding domain of short tail fibre protein gp12"/>
    <property type="match status" value="1"/>
</dbReference>
<feature type="domain" description="Phage tail collar" evidence="1">
    <location>
        <begin position="7"/>
        <end position="63"/>
    </location>
</feature>
<dbReference type="Pfam" id="PF07484">
    <property type="entry name" value="Collar"/>
    <property type="match status" value="1"/>
</dbReference>
<dbReference type="RefSeq" id="WP_345172625.1">
    <property type="nucleotide sequence ID" value="NZ_BAABFQ010000003.1"/>
</dbReference>
<accession>A0ABW0MYR0</accession>
<evidence type="ECO:0000259" key="1">
    <source>
        <dbReference type="Pfam" id="PF07484"/>
    </source>
</evidence>
<protein>
    <submittedName>
        <fullName evidence="2">Phage tail protein</fullName>
    </submittedName>
</protein>
<dbReference type="Gene3D" id="3.90.1340.10">
    <property type="entry name" value="Phage tail collar domain"/>
    <property type="match status" value="1"/>
</dbReference>
<dbReference type="EMBL" id="JBHSMD010000002">
    <property type="protein sequence ID" value="MFC5493475.1"/>
    <property type="molecule type" value="Genomic_DNA"/>
</dbReference>
<dbReference type="InterPro" id="IPR011083">
    <property type="entry name" value="Phage_tail_collar_dom"/>
</dbReference>
<gene>
    <name evidence="2" type="ORF">ACFPKY_10195</name>
</gene>
<reference evidence="3" key="1">
    <citation type="journal article" date="2019" name="Int. J. Syst. Evol. Microbiol.">
        <title>The Global Catalogue of Microorganisms (GCM) 10K type strain sequencing project: providing services to taxonomists for standard genome sequencing and annotation.</title>
        <authorList>
            <consortium name="The Broad Institute Genomics Platform"/>
            <consortium name="The Broad Institute Genome Sequencing Center for Infectious Disease"/>
            <person name="Wu L."/>
            <person name="Ma J."/>
        </authorList>
    </citation>
    <scope>NUCLEOTIDE SEQUENCE [LARGE SCALE GENOMIC DNA]</scope>
    <source>
        <strain evidence="3">KACC 13778</strain>
    </source>
</reference>
<name>A0ABW0MYR0_9ACTN</name>
<sequence length="170" mass="18052">MANPYIGEIRMFAGTFAPVDWFLCDGQVLLISQFEVLFNAIGTTYGGDGQETFQLPDLRSRIPMGRSSTYTVGATGGVEQVTLSVQQIPSHSHALLASTAPATTGDPQGKVVAAAPLTKHYAAAAQPVSSSAMRYLEPTGGSQPHENRQPSLCVNFIICYAGIFPTPEGF</sequence>
<proteinExistence type="predicted"/>
<keyword evidence="3" id="KW-1185">Reference proteome</keyword>
<evidence type="ECO:0000313" key="3">
    <source>
        <dbReference type="Proteomes" id="UP001595956"/>
    </source>
</evidence>
<dbReference type="Proteomes" id="UP001595956">
    <property type="component" value="Unassembled WGS sequence"/>
</dbReference>
<evidence type="ECO:0000313" key="2">
    <source>
        <dbReference type="EMBL" id="MFC5493475.1"/>
    </source>
</evidence>
<dbReference type="InterPro" id="IPR037053">
    <property type="entry name" value="Phage_tail_collar_dom_sf"/>
</dbReference>